<dbReference type="GO" id="GO:0007034">
    <property type="term" value="P:vacuolar transport"/>
    <property type="evidence" value="ECO:0007669"/>
    <property type="project" value="TreeGrafter"/>
</dbReference>
<feature type="signal peptide" evidence="7">
    <location>
        <begin position="1"/>
        <end position="24"/>
    </location>
</feature>
<evidence type="ECO:0000256" key="5">
    <source>
        <dbReference type="ARBA" id="ARBA00022989"/>
    </source>
</evidence>
<feature type="transmembrane region" description="Helical" evidence="7">
    <location>
        <begin position="388"/>
        <end position="408"/>
    </location>
</feature>
<comment type="subcellular location">
    <subcellularLocation>
        <location evidence="1">Membrane</location>
        <topology evidence="1">Multi-pass membrane protein</topology>
    </subcellularLocation>
</comment>
<dbReference type="AlphaFoldDB" id="M2LMT4"/>
<evidence type="ECO:0000313" key="8">
    <source>
        <dbReference type="EMBL" id="EMC95642.1"/>
    </source>
</evidence>
<dbReference type="GO" id="GO:0072657">
    <property type="term" value="P:protein localization to membrane"/>
    <property type="evidence" value="ECO:0007669"/>
    <property type="project" value="TreeGrafter"/>
</dbReference>
<gene>
    <name evidence="8" type="ORF">BAUCODRAFT_122946</name>
</gene>
<dbReference type="GeneID" id="19107727"/>
<keyword evidence="6 7" id="KW-0472">Membrane</keyword>
<feature type="transmembrane region" description="Helical" evidence="7">
    <location>
        <begin position="461"/>
        <end position="484"/>
    </location>
</feature>
<feature type="transmembrane region" description="Helical" evidence="7">
    <location>
        <begin position="354"/>
        <end position="382"/>
    </location>
</feature>
<dbReference type="Pfam" id="PF02990">
    <property type="entry name" value="EMP70"/>
    <property type="match status" value="1"/>
</dbReference>
<dbReference type="HOGENOM" id="CLU_010714_4_1_1"/>
<accession>M2LMT4</accession>
<feature type="transmembrane region" description="Helical" evidence="7">
    <location>
        <begin position="584"/>
        <end position="603"/>
    </location>
</feature>
<dbReference type="Proteomes" id="UP000011761">
    <property type="component" value="Unassembled WGS sequence"/>
</dbReference>
<feature type="transmembrane region" description="Helical" evidence="7">
    <location>
        <begin position="615"/>
        <end position="644"/>
    </location>
</feature>
<dbReference type="RefSeq" id="XP_007677081.1">
    <property type="nucleotide sequence ID" value="XM_007678891.1"/>
</dbReference>
<reference evidence="8 9" key="1">
    <citation type="journal article" date="2012" name="PLoS Pathog.">
        <title>Diverse lifestyles and strategies of plant pathogenesis encoded in the genomes of eighteen Dothideomycetes fungi.</title>
        <authorList>
            <person name="Ohm R.A."/>
            <person name="Feau N."/>
            <person name="Henrissat B."/>
            <person name="Schoch C.L."/>
            <person name="Horwitz B.A."/>
            <person name="Barry K.W."/>
            <person name="Condon B.J."/>
            <person name="Copeland A.C."/>
            <person name="Dhillon B."/>
            <person name="Glaser F."/>
            <person name="Hesse C.N."/>
            <person name="Kosti I."/>
            <person name="LaButti K."/>
            <person name="Lindquist E.A."/>
            <person name="Lucas S."/>
            <person name="Salamov A.A."/>
            <person name="Bradshaw R.E."/>
            <person name="Ciuffetti L."/>
            <person name="Hamelin R.C."/>
            <person name="Kema G.H.J."/>
            <person name="Lawrence C."/>
            <person name="Scott J.A."/>
            <person name="Spatafora J.W."/>
            <person name="Turgeon B.G."/>
            <person name="de Wit P.J.G.M."/>
            <person name="Zhong S."/>
            <person name="Goodwin S.B."/>
            <person name="Grigoriev I.V."/>
        </authorList>
    </citation>
    <scope>NUCLEOTIDE SEQUENCE [LARGE SCALE GENOMIC DNA]</scope>
    <source>
        <strain evidence="8 9">UAMH 10762</strain>
    </source>
</reference>
<dbReference type="OMA" id="KVYYMFG"/>
<dbReference type="STRING" id="717646.M2LMT4"/>
<evidence type="ECO:0000313" key="9">
    <source>
        <dbReference type="Proteomes" id="UP000011761"/>
    </source>
</evidence>
<dbReference type="eggNOG" id="KOG1278">
    <property type="taxonomic scope" value="Eukaryota"/>
</dbReference>
<dbReference type="InterPro" id="IPR004240">
    <property type="entry name" value="EMP70"/>
</dbReference>
<evidence type="ECO:0000256" key="4">
    <source>
        <dbReference type="ARBA" id="ARBA00022729"/>
    </source>
</evidence>
<feature type="transmembrane region" description="Helical" evidence="7">
    <location>
        <begin position="508"/>
        <end position="534"/>
    </location>
</feature>
<dbReference type="OrthoDB" id="1666796at2759"/>
<sequence>MLSLNTLPSSLVALVLAASPLASAFYLPGITPTNYKEGDLVPLTVNHITPSQTGTVGDGTHQRTRSVFAFDYYHPAFHFCQPEGGAQDISESLGSILFGDRIQTSPFELRMGVNETGCRAVCDEVQFEPRDAKFVNRRIWQGYGVNWLIDGLPAGSRWIDPSTESEFYMPVFALGRTDEEKAYLNNHYNIYIDYHQVRQDQYRIVGIEVRPESLGESRRTGTGDDYSATCGNVGTALSLDDKVTTSVTWTYSVFWQPSPTSFATRWDKYLHVFDPKIHWFSLINSAVIVSFLVGMVSSVLVRTLRRDIKRYNRLDQLGLDDLGDTSVNAEDGVVEDSGWKLVHGDVFRPPRYSLALSVLAGNGAQLLTMAAATIIFAVIGFLSPSNRGSLATVMILLYTLFGFIGGYASSRIYKSFNGSKWKHLFLLTPSALPALVFGIFFLLNLFVWARGSSGAVPFTTMLVVVGIWFLISVPLSLIGSWLGFKQPQPDPPVRTNQIPRQIPPAQGYLRLIPSMLLVGVLPFGAIFVELYFIMNSLWSNRIYYMFGFLFLSFALLVVTSAAVTILMVYFLLCAENYHWQWRAFATSGASAIYVFVYSLVYWARMLSFSSFSGGVLYLGYSALLSFLWFVMSGTIGFFACWVFVQRIYGSLKID</sequence>
<evidence type="ECO:0000256" key="2">
    <source>
        <dbReference type="ARBA" id="ARBA00005227"/>
    </source>
</evidence>
<feature type="transmembrane region" description="Helical" evidence="7">
    <location>
        <begin position="424"/>
        <end position="449"/>
    </location>
</feature>
<dbReference type="EMBL" id="KB445556">
    <property type="protein sequence ID" value="EMC95642.1"/>
    <property type="molecule type" value="Genomic_DNA"/>
</dbReference>
<keyword evidence="4 7" id="KW-0732">Signal</keyword>
<comment type="similarity">
    <text evidence="2 7">Belongs to the nonaspanin (TM9SF) (TC 9.A.2) family.</text>
</comment>
<protein>
    <recommendedName>
        <fullName evidence="7">Transmembrane 9 superfamily member</fullName>
    </recommendedName>
</protein>
<feature type="transmembrane region" description="Helical" evidence="7">
    <location>
        <begin position="279"/>
        <end position="301"/>
    </location>
</feature>
<keyword evidence="5 7" id="KW-1133">Transmembrane helix</keyword>
<evidence type="ECO:0000256" key="7">
    <source>
        <dbReference type="RuleBase" id="RU363079"/>
    </source>
</evidence>
<dbReference type="GO" id="GO:0005768">
    <property type="term" value="C:endosome"/>
    <property type="evidence" value="ECO:0007669"/>
    <property type="project" value="TreeGrafter"/>
</dbReference>
<proteinExistence type="inferred from homology"/>
<name>M2LMT4_BAUPA</name>
<organism evidence="8 9">
    <name type="scientific">Baudoinia panamericana (strain UAMH 10762)</name>
    <name type="common">Angels' share fungus</name>
    <name type="synonym">Baudoinia compniacensis (strain UAMH 10762)</name>
    <dbReference type="NCBI Taxonomy" id="717646"/>
    <lineage>
        <taxon>Eukaryota</taxon>
        <taxon>Fungi</taxon>
        <taxon>Dikarya</taxon>
        <taxon>Ascomycota</taxon>
        <taxon>Pezizomycotina</taxon>
        <taxon>Dothideomycetes</taxon>
        <taxon>Dothideomycetidae</taxon>
        <taxon>Mycosphaerellales</taxon>
        <taxon>Teratosphaeriaceae</taxon>
        <taxon>Baudoinia</taxon>
    </lineage>
</organism>
<evidence type="ECO:0000256" key="3">
    <source>
        <dbReference type="ARBA" id="ARBA00022692"/>
    </source>
</evidence>
<keyword evidence="3 7" id="KW-0812">Transmembrane</keyword>
<dbReference type="GO" id="GO:0000329">
    <property type="term" value="C:fungal-type vacuole membrane"/>
    <property type="evidence" value="ECO:0007669"/>
    <property type="project" value="TreeGrafter"/>
</dbReference>
<dbReference type="PANTHER" id="PTHR10766:SF111">
    <property type="entry name" value="TRANSMEMBRANE 9 SUPERFAMILY MEMBER 2"/>
    <property type="match status" value="1"/>
</dbReference>
<feature type="chain" id="PRO_5007363857" description="Transmembrane 9 superfamily member" evidence="7">
    <location>
        <begin position="25"/>
        <end position="654"/>
    </location>
</feature>
<evidence type="ECO:0000256" key="6">
    <source>
        <dbReference type="ARBA" id="ARBA00023136"/>
    </source>
</evidence>
<keyword evidence="9" id="KW-1185">Reference proteome</keyword>
<dbReference type="KEGG" id="bcom:BAUCODRAFT_122946"/>
<feature type="transmembrane region" description="Helical" evidence="7">
    <location>
        <begin position="546"/>
        <end position="572"/>
    </location>
</feature>
<evidence type="ECO:0000256" key="1">
    <source>
        <dbReference type="ARBA" id="ARBA00004141"/>
    </source>
</evidence>
<dbReference type="PANTHER" id="PTHR10766">
    <property type="entry name" value="TRANSMEMBRANE 9 SUPERFAMILY PROTEIN"/>
    <property type="match status" value="1"/>
</dbReference>